<dbReference type="PANTHER" id="PTHR43107:SF15">
    <property type="entry name" value="FATTY ACID TRANSPORT PROTEIN 3, ISOFORM A"/>
    <property type="match status" value="1"/>
</dbReference>
<proteinExistence type="inferred from homology"/>
<dbReference type="Proteomes" id="UP001631957">
    <property type="component" value="Unassembled WGS sequence"/>
</dbReference>
<evidence type="ECO:0000313" key="8">
    <source>
        <dbReference type="EMBL" id="MFM9610987.1"/>
    </source>
</evidence>
<keyword evidence="9" id="KW-1185">Reference proteome</keyword>
<organism evidence="8 9">
    <name type="scientific">Streptomyces niveiscabiei</name>
    <dbReference type="NCBI Taxonomy" id="164115"/>
    <lineage>
        <taxon>Bacteria</taxon>
        <taxon>Bacillati</taxon>
        <taxon>Actinomycetota</taxon>
        <taxon>Actinomycetes</taxon>
        <taxon>Kitasatosporales</taxon>
        <taxon>Streptomycetaceae</taxon>
        <taxon>Streptomyces</taxon>
    </lineage>
</organism>
<comment type="caution">
    <text evidence="8">The sequence shown here is derived from an EMBL/GenBank/DDBJ whole genome shotgun (WGS) entry which is preliminary data.</text>
</comment>
<evidence type="ECO:0000313" key="9">
    <source>
        <dbReference type="Proteomes" id="UP001631957"/>
    </source>
</evidence>
<dbReference type="InterPro" id="IPR045851">
    <property type="entry name" value="AMP-bd_C_sf"/>
</dbReference>
<evidence type="ECO:0000259" key="6">
    <source>
        <dbReference type="Pfam" id="PF00501"/>
    </source>
</evidence>
<dbReference type="PANTHER" id="PTHR43107">
    <property type="entry name" value="LONG-CHAIN FATTY ACID TRANSPORT PROTEIN"/>
    <property type="match status" value="1"/>
</dbReference>
<accession>A0ABW9HSB9</accession>
<evidence type="ECO:0000256" key="5">
    <source>
        <dbReference type="SAM" id="MobiDB-lite"/>
    </source>
</evidence>
<protein>
    <submittedName>
        <fullName evidence="8">AMP-binding protein</fullName>
    </submittedName>
</protein>
<dbReference type="SUPFAM" id="SSF56801">
    <property type="entry name" value="Acetyl-CoA synthetase-like"/>
    <property type="match status" value="1"/>
</dbReference>
<gene>
    <name evidence="8" type="ORF">ACKI18_20035</name>
</gene>
<feature type="compositionally biased region" description="Basic and acidic residues" evidence="5">
    <location>
        <begin position="556"/>
        <end position="568"/>
    </location>
</feature>
<dbReference type="Pfam" id="PF00501">
    <property type="entry name" value="AMP-binding"/>
    <property type="match status" value="1"/>
</dbReference>
<name>A0ABW9HSB9_9ACTN</name>
<evidence type="ECO:0000256" key="4">
    <source>
        <dbReference type="ARBA" id="ARBA00022840"/>
    </source>
</evidence>
<dbReference type="InterPro" id="IPR020845">
    <property type="entry name" value="AMP-binding_CS"/>
</dbReference>
<dbReference type="RefSeq" id="WP_409121964.1">
    <property type="nucleotide sequence ID" value="NZ_JBJVNI010000010.1"/>
</dbReference>
<keyword evidence="3" id="KW-0547">Nucleotide-binding</keyword>
<feature type="domain" description="AMP-binding enzyme C-terminal" evidence="7">
    <location>
        <begin position="424"/>
        <end position="496"/>
    </location>
</feature>
<comment type="similarity">
    <text evidence="1">Belongs to the ATP-dependent AMP-binding enzyme family.</text>
</comment>
<sequence>MESTERATTTAELVARGWADHRPALWWRDTVLTHHDLAREASTRAALLTALLPPDAPPHLGVLLDNTPEFVHWLSAAALARAAVAGINPTHRGPDLARDILHTDCALLITEPSQLPLLRGLDLPGVRLLVTGTDEYGALLGQFTATALHRSAAEPTDRLLLYFTSGSTGAPKAAICTQGRLAAAGHRLAEQFAVEEDDVHYLCMPMFHGNAVMAGWAPALTARAGIALRSRFSASGFLDDVRRYRATYFTYVGRAIQYVLATPPRPDEDRDHRLRLGFGTEAGAVDAAAFQLRFGTRLVEGYGSSEGGAAIQWAPGTPVGAVGPAVPGLVVRNPQTHAECPPAVFGPTGELLNGTEAIGELVNHGPNPFEGYWRNPAAEAERRRDGAYWTGDLFYRDGNGYLYFAGRGDDRIRVDGENLAAALIESILARYDGADAVAVYAVPDPVTGDQVMAAIAGRFEPESFAAFLSAQPDLGTKMAPRFVRVLERMPVTATNKIQRARLRREGVACGDPVWERVPGEGAYRRATSTTGTTGVTGVTDTAGHTEGPLAGAKGPSDVRRQGLEPRTR</sequence>
<evidence type="ECO:0000256" key="2">
    <source>
        <dbReference type="ARBA" id="ARBA00022598"/>
    </source>
</evidence>
<dbReference type="Pfam" id="PF13193">
    <property type="entry name" value="AMP-binding_C"/>
    <property type="match status" value="1"/>
</dbReference>
<dbReference type="EMBL" id="JBJVNI010000010">
    <property type="protein sequence ID" value="MFM9610987.1"/>
    <property type="molecule type" value="Genomic_DNA"/>
</dbReference>
<dbReference type="PROSITE" id="PS00455">
    <property type="entry name" value="AMP_BINDING"/>
    <property type="match status" value="1"/>
</dbReference>
<evidence type="ECO:0000256" key="1">
    <source>
        <dbReference type="ARBA" id="ARBA00006432"/>
    </source>
</evidence>
<dbReference type="InterPro" id="IPR000873">
    <property type="entry name" value="AMP-dep_synth/lig_dom"/>
</dbReference>
<dbReference type="InterPro" id="IPR025110">
    <property type="entry name" value="AMP-bd_C"/>
</dbReference>
<evidence type="ECO:0000256" key="3">
    <source>
        <dbReference type="ARBA" id="ARBA00022741"/>
    </source>
</evidence>
<keyword evidence="4" id="KW-0067">ATP-binding</keyword>
<feature type="compositionally biased region" description="Low complexity" evidence="5">
    <location>
        <begin position="527"/>
        <end position="545"/>
    </location>
</feature>
<dbReference type="Gene3D" id="3.40.50.12780">
    <property type="entry name" value="N-terminal domain of ligase-like"/>
    <property type="match status" value="1"/>
</dbReference>
<reference evidence="8 9" key="1">
    <citation type="submission" date="2024-12" db="EMBL/GenBank/DDBJ databases">
        <title>Forecasting of Potato common scab and diversities of Pathogenic streptomyces spp. in china.</title>
        <authorList>
            <person name="Handique U."/>
            <person name="Wu J."/>
        </authorList>
    </citation>
    <scope>NUCLEOTIDE SEQUENCE [LARGE SCALE GENOMIC DNA]</scope>
    <source>
        <strain evidence="8 9">ZRIMU1530</strain>
    </source>
</reference>
<feature type="region of interest" description="Disordered" evidence="5">
    <location>
        <begin position="520"/>
        <end position="568"/>
    </location>
</feature>
<keyword evidence="2" id="KW-0436">Ligase</keyword>
<dbReference type="Gene3D" id="3.30.300.30">
    <property type="match status" value="1"/>
</dbReference>
<evidence type="ECO:0000259" key="7">
    <source>
        <dbReference type="Pfam" id="PF13193"/>
    </source>
</evidence>
<dbReference type="InterPro" id="IPR042099">
    <property type="entry name" value="ANL_N_sf"/>
</dbReference>
<feature type="domain" description="AMP-dependent synthetase/ligase" evidence="6">
    <location>
        <begin position="18"/>
        <end position="373"/>
    </location>
</feature>